<comment type="caution">
    <text evidence="1">The sequence shown here is derived from an EMBL/GenBank/DDBJ whole genome shotgun (WGS) entry which is preliminary data.</text>
</comment>
<gene>
    <name evidence="1" type="ORF">CC1G_14747</name>
</gene>
<evidence type="ECO:0000313" key="1">
    <source>
        <dbReference type="EMBL" id="EFI27276.1"/>
    </source>
</evidence>
<protein>
    <submittedName>
        <fullName evidence="1">Uncharacterized protein</fullName>
    </submittedName>
</protein>
<dbReference type="Proteomes" id="UP000001861">
    <property type="component" value="Unassembled WGS sequence"/>
</dbReference>
<dbReference type="InParanoid" id="D6RNG3"/>
<dbReference type="RefSeq" id="XP_002910770.1">
    <property type="nucleotide sequence ID" value="XM_002910724.1"/>
</dbReference>
<dbReference type="HOGENOM" id="CLU_1053806_0_0_1"/>
<dbReference type="GeneID" id="9378358"/>
<dbReference type="VEuPathDB" id="FungiDB:CC1G_14747"/>
<dbReference type="EMBL" id="AACS02000007">
    <property type="protein sequence ID" value="EFI27276.1"/>
    <property type="molecule type" value="Genomic_DNA"/>
</dbReference>
<reference evidence="1 2" key="1">
    <citation type="journal article" date="2010" name="Proc. Natl. Acad. Sci. U.S.A.">
        <title>Insights into evolution of multicellular fungi from the assembled chromosomes of the mushroom Coprinopsis cinerea (Coprinus cinereus).</title>
        <authorList>
            <person name="Stajich J.E."/>
            <person name="Wilke S.K."/>
            <person name="Ahren D."/>
            <person name="Au C.H."/>
            <person name="Birren B.W."/>
            <person name="Borodovsky M."/>
            <person name="Burns C."/>
            <person name="Canback B."/>
            <person name="Casselton L.A."/>
            <person name="Cheng C.K."/>
            <person name="Deng J."/>
            <person name="Dietrich F.S."/>
            <person name="Fargo D.C."/>
            <person name="Farman M.L."/>
            <person name="Gathman A.C."/>
            <person name="Goldberg J."/>
            <person name="Guigo R."/>
            <person name="Hoegger P.J."/>
            <person name="Hooker J.B."/>
            <person name="Huggins A."/>
            <person name="James T.Y."/>
            <person name="Kamada T."/>
            <person name="Kilaru S."/>
            <person name="Kodira C."/>
            <person name="Kues U."/>
            <person name="Kupfer D."/>
            <person name="Kwan H.S."/>
            <person name="Lomsadze A."/>
            <person name="Li W."/>
            <person name="Lilly W.W."/>
            <person name="Ma L.J."/>
            <person name="Mackey A.J."/>
            <person name="Manning G."/>
            <person name="Martin F."/>
            <person name="Muraguchi H."/>
            <person name="Natvig D.O."/>
            <person name="Palmerini H."/>
            <person name="Ramesh M.A."/>
            <person name="Rehmeyer C.J."/>
            <person name="Roe B.A."/>
            <person name="Shenoy N."/>
            <person name="Stanke M."/>
            <person name="Ter-Hovhannisyan V."/>
            <person name="Tunlid A."/>
            <person name="Velagapudi R."/>
            <person name="Vision T.J."/>
            <person name="Zeng Q."/>
            <person name="Zolan M.E."/>
            <person name="Pukkila P.J."/>
        </authorList>
    </citation>
    <scope>NUCLEOTIDE SEQUENCE [LARGE SCALE GENOMIC DNA]</scope>
    <source>
        <strain evidence="2">Okayama-7 / 130 / ATCC MYA-4618 / FGSC 9003</strain>
    </source>
</reference>
<name>D6RNG3_COPC7</name>
<keyword evidence="2" id="KW-1185">Reference proteome</keyword>
<sequence length="264" mass="28789">MVYPGQETLHEGHRIGACLELLGWLGDVGLRVGVDGKYALRMLCMEGTTCPYVLLRQRPVCSTSERWDAKEGAMQGVSLASTIKSHRRGAWGAEFQSNSSGHSGFEAALKTLRVERTTYPYVFLTSTSSVEHDELDDIDASEETRWTAPSWLLSRGFGGSALATGVGGDPKVRERPEAGEFLDSTVEGGDFREWNSSAGQWMAAKKKLARAHKCRDLTDPRALARGDARFAYFSCLGRHRNALAASDISQTPNSDSGSRGIVTL</sequence>
<organism evidence="1 2">
    <name type="scientific">Coprinopsis cinerea (strain Okayama-7 / 130 / ATCC MYA-4618 / FGSC 9003)</name>
    <name type="common">Inky cap fungus</name>
    <name type="synonym">Hormographiella aspergillata</name>
    <dbReference type="NCBI Taxonomy" id="240176"/>
    <lineage>
        <taxon>Eukaryota</taxon>
        <taxon>Fungi</taxon>
        <taxon>Dikarya</taxon>
        <taxon>Basidiomycota</taxon>
        <taxon>Agaricomycotina</taxon>
        <taxon>Agaricomycetes</taxon>
        <taxon>Agaricomycetidae</taxon>
        <taxon>Agaricales</taxon>
        <taxon>Agaricineae</taxon>
        <taxon>Psathyrellaceae</taxon>
        <taxon>Coprinopsis</taxon>
    </lineage>
</organism>
<proteinExistence type="predicted"/>
<dbReference type="AlphaFoldDB" id="D6RNG3"/>
<accession>D6RNG3</accession>
<evidence type="ECO:0000313" key="2">
    <source>
        <dbReference type="Proteomes" id="UP000001861"/>
    </source>
</evidence>
<dbReference type="KEGG" id="cci:CC1G_14747"/>